<evidence type="ECO:0000313" key="2">
    <source>
        <dbReference type="Proteomes" id="UP000032180"/>
    </source>
</evidence>
<evidence type="ECO:0000313" key="1">
    <source>
        <dbReference type="EnsemblPlants" id="LPERR06G00810.1"/>
    </source>
</evidence>
<dbReference type="PANTHER" id="PTHR33800:SF20">
    <property type="entry name" value="OS06G0114300 PROTEIN"/>
    <property type="match status" value="1"/>
</dbReference>
<reference evidence="2" key="2">
    <citation type="submission" date="2013-12" db="EMBL/GenBank/DDBJ databases">
        <authorList>
            <person name="Yu Y."/>
            <person name="Lee S."/>
            <person name="de Baynast K."/>
            <person name="Wissotski M."/>
            <person name="Liu L."/>
            <person name="Talag J."/>
            <person name="Goicoechea J."/>
            <person name="Angelova A."/>
            <person name="Jetty R."/>
            <person name="Kudrna D."/>
            <person name="Golser W."/>
            <person name="Rivera L."/>
            <person name="Zhang J."/>
            <person name="Wing R."/>
        </authorList>
    </citation>
    <scope>NUCLEOTIDE SEQUENCE</scope>
</reference>
<protein>
    <recommendedName>
        <fullName evidence="3">F-box domain-containing protein</fullName>
    </recommendedName>
</protein>
<reference evidence="1" key="3">
    <citation type="submission" date="2015-04" db="UniProtKB">
        <authorList>
            <consortium name="EnsemblPlants"/>
        </authorList>
    </citation>
    <scope>IDENTIFICATION</scope>
</reference>
<dbReference type="Proteomes" id="UP000032180">
    <property type="component" value="Chromosome 6"/>
</dbReference>
<dbReference type="EnsemblPlants" id="LPERR06G00810.1">
    <property type="protein sequence ID" value="LPERR06G00810.1"/>
    <property type="gene ID" value="LPERR06G00810"/>
</dbReference>
<organism evidence="1 2">
    <name type="scientific">Leersia perrieri</name>
    <dbReference type="NCBI Taxonomy" id="77586"/>
    <lineage>
        <taxon>Eukaryota</taxon>
        <taxon>Viridiplantae</taxon>
        <taxon>Streptophyta</taxon>
        <taxon>Embryophyta</taxon>
        <taxon>Tracheophyta</taxon>
        <taxon>Spermatophyta</taxon>
        <taxon>Magnoliopsida</taxon>
        <taxon>Liliopsida</taxon>
        <taxon>Poales</taxon>
        <taxon>Poaceae</taxon>
        <taxon>BOP clade</taxon>
        <taxon>Oryzoideae</taxon>
        <taxon>Oryzeae</taxon>
        <taxon>Oryzinae</taxon>
        <taxon>Leersia</taxon>
    </lineage>
</organism>
<dbReference type="Gramene" id="LPERR06G00810.1">
    <property type="protein sequence ID" value="LPERR06G00810.1"/>
    <property type="gene ID" value="LPERR06G00810"/>
</dbReference>
<accession>A0A0D9WL28</accession>
<dbReference type="STRING" id="77586.A0A0D9WL28"/>
<reference evidence="1 2" key="1">
    <citation type="submission" date="2012-08" db="EMBL/GenBank/DDBJ databases">
        <title>Oryza genome evolution.</title>
        <authorList>
            <person name="Wing R.A."/>
        </authorList>
    </citation>
    <scope>NUCLEOTIDE SEQUENCE</scope>
</reference>
<dbReference type="PANTHER" id="PTHR33800">
    <property type="entry name" value="OS06G0113600 PROTEIN"/>
    <property type="match status" value="1"/>
</dbReference>
<dbReference type="SUPFAM" id="SSF81383">
    <property type="entry name" value="F-box domain"/>
    <property type="match status" value="1"/>
</dbReference>
<dbReference type="AlphaFoldDB" id="A0A0D9WL28"/>
<name>A0A0D9WL28_9ORYZ</name>
<proteinExistence type="predicted"/>
<sequence>MDGCSEAAACESAIMQSTSKSMTYKTLLSMPKPQGWEDLPGDILQSVLTLLSSPCDLLAFTATCPSWRAAFMSVKSTLLTLVRPLAIRSCASSGIPEVWELFDPAKPTICLHRVTPPDFVREMEFECCSYGQAIFSGIHSSSHKSHAIVNVFTGTYVIPPPCPLIEFYSVTFCGLTAPLDCPNSYLLVGGMSSLFAWRIASNNWLEYPYTAGCSYLEQFVSFKGQLYAIDYPRLYTISLEPQLSIEEVEVVWSHQISCHIRYEPLLMACGDMFILLATPIGEVVRLDLSSEPAMWSLVKIEEEELKEWAFFFEDKEIYQPRPPLACKNPQRWGGVGNDEYYASSLAPHQGNSNGLMPSFVLPRIFMP</sequence>
<dbReference type="InterPro" id="IPR036047">
    <property type="entry name" value="F-box-like_dom_sf"/>
</dbReference>
<dbReference type="HOGENOM" id="CLU_042587_0_0_1"/>
<dbReference type="Gene3D" id="1.20.1280.50">
    <property type="match status" value="1"/>
</dbReference>
<evidence type="ECO:0008006" key="3">
    <source>
        <dbReference type="Google" id="ProtNLM"/>
    </source>
</evidence>
<keyword evidence="2" id="KW-1185">Reference proteome</keyword>